<sequence>MVSALPVSRFLIDKKNTVFGIVPSLHLSNHRPDFRVGAWLAGEWDNVSLLAEPVIVNKFYASET</sequence>
<organism evidence="1">
    <name type="scientific">marine metagenome</name>
    <dbReference type="NCBI Taxonomy" id="408172"/>
    <lineage>
        <taxon>unclassified sequences</taxon>
        <taxon>metagenomes</taxon>
        <taxon>ecological metagenomes</taxon>
    </lineage>
</organism>
<reference evidence="1" key="1">
    <citation type="submission" date="2018-05" db="EMBL/GenBank/DDBJ databases">
        <authorList>
            <person name="Lanie J.A."/>
            <person name="Ng W.-L."/>
            <person name="Kazmierczak K.M."/>
            <person name="Andrzejewski T.M."/>
            <person name="Davidsen T.M."/>
            <person name="Wayne K.J."/>
            <person name="Tettelin H."/>
            <person name="Glass J.I."/>
            <person name="Rusch D."/>
            <person name="Podicherti R."/>
            <person name="Tsui H.-C.T."/>
            <person name="Winkler M.E."/>
        </authorList>
    </citation>
    <scope>NUCLEOTIDE SEQUENCE</scope>
</reference>
<protein>
    <submittedName>
        <fullName evidence="1">Uncharacterized protein</fullName>
    </submittedName>
</protein>
<accession>A0A381UZ56</accession>
<feature type="non-terminal residue" evidence="1">
    <location>
        <position position="64"/>
    </location>
</feature>
<name>A0A381UZ56_9ZZZZ</name>
<proteinExistence type="predicted"/>
<evidence type="ECO:0000313" key="1">
    <source>
        <dbReference type="EMBL" id="SVA33375.1"/>
    </source>
</evidence>
<dbReference type="EMBL" id="UINC01007447">
    <property type="protein sequence ID" value="SVA33375.1"/>
    <property type="molecule type" value="Genomic_DNA"/>
</dbReference>
<gene>
    <name evidence="1" type="ORF">METZ01_LOCUS86229</name>
</gene>
<dbReference type="AlphaFoldDB" id="A0A381UZ56"/>